<keyword evidence="4" id="KW-0788">Thiol protease</keyword>
<sequence length="347" mass="37672">MRKRFIQILMAVFLISIIPFVSSNKVSAATSNEIATYAKKFYGTPYKFGGTTPAGFDCSGYIRYVFNHFNTSLPRTSADQFKVGTAVSKDKLQPGDLVFFANTYKKGISHTGIYLGNDEFISAKSRGVLKANLKTDPYWAPKYAGAKRVLNTKEAVESVKETPAEQMSDVFKDLSTKHPAFEAIIALNKSGVITGYGDSTFKPESSITRGQAAAMINRELKLEASTGVTFKDVAPNHPFSADIAAMNEAGILQGYGTGEFGNNDKLTLAHLAAIVDRAFDLQGQIEGKSQIASNHNVVPTSHWASEAIRALKTLDQTQVFQKPGFSVGKEATRAEFAAAVFTAVSYK</sequence>
<dbReference type="Pfam" id="PF00877">
    <property type="entry name" value="NLPC_P60"/>
    <property type="match status" value="1"/>
</dbReference>
<dbReference type="InterPro" id="IPR001119">
    <property type="entry name" value="SLH_dom"/>
</dbReference>
<keyword evidence="5" id="KW-0732">Signal</keyword>
<evidence type="ECO:0000313" key="8">
    <source>
        <dbReference type="EMBL" id="EGQ19998.1"/>
    </source>
</evidence>
<evidence type="ECO:0000256" key="1">
    <source>
        <dbReference type="ARBA" id="ARBA00007074"/>
    </source>
</evidence>
<evidence type="ECO:0000259" key="6">
    <source>
        <dbReference type="PROSITE" id="PS51272"/>
    </source>
</evidence>
<evidence type="ECO:0000256" key="3">
    <source>
        <dbReference type="ARBA" id="ARBA00022801"/>
    </source>
</evidence>
<keyword evidence="3 8" id="KW-0378">Hydrolase</keyword>
<feature type="signal peptide" evidence="5">
    <location>
        <begin position="1"/>
        <end position="28"/>
    </location>
</feature>
<proteinExistence type="inferred from homology"/>
<dbReference type="Pfam" id="PF00395">
    <property type="entry name" value="SLH"/>
    <property type="match status" value="2"/>
</dbReference>
<dbReference type="Gene3D" id="3.90.1720.10">
    <property type="entry name" value="endopeptidase domain like (from Nostoc punctiforme)"/>
    <property type="match status" value="1"/>
</dbReference>
<dbReference type="GO" id="GO:0006508">
    <property type="term" value="P:proteolysis"/>
    <property type="evidence" value="ECO:0007669"/>
    <property type="project" value="UniProtKB-KW"/>
</dbReference>
<dbReference type="RefSeq" id="WP_009498349.1">
    <property type="nucleotide sequence ID" value="NZ_GL982998.1"/>
</dbReference>
<dbReference type="PROSITE" id="PS51935">
    <property type="entry name" value="NLPC_P60"/>
    <property type="match status" value="1"/>
</dbReference>
<dbReference type="Proteomes" id="UP000005316">
    <property type="component" value="Unassembled WGS sequence"/>
</dbReference>
<accession>F9DXX6</accession>
<gene>
    <name evidence="8" type="primary">lytE2</name>
    <name evidence="8" type="ORF">HMPREF9372_3657</name>
</gene>
<dbReference type="InterPro" id="IPR038765">
    <property type="entry name" value="Papain-like_cys_pep_sf"/>
</dbReference>
<evidence type="ECO:0000256" key="2">
    <source>
        <dbReference type="ARBA" id="ARBA00022670"/>
    </source>
</evidence>
<dbReference type="EMBL" id="AFPZ01000116">
    <property type="protein sequence ID" value="EGQ19998.1"/>
    <property type="molecule type" value="Genomic_DNA"/>
</dbReference>
<feature type="domain" description="SLH" evidence="6">
    <location>
        <begin position="231"/>
        <end position="289"/>
    </location>
</feature>
<comment type="similarity">
    <text evidence="1">Belongs to the peptidase C40 family.</text>
</comment>
<evidence type="ECO:0000256" key="5">
    <source>
        <dbReference type="SAM" id="SignalP"/>
    </source>
</evidence>
<dbReference type="AlphaFoldDB" id="F9DXX6"/>
<dbReference type="EC" id="3.4.-.-" evidence="8"/>
<feature type="chain" id="PRO_5003388144" evidence="5">
    <location>
        <begin position="29"/>
        <end position="347"/>
    </location>
</feature>
<reference evidence="8 9" key="1">
    <citation type="submission" date="2011-04" db="EMBL/GenBank/DDBJ databases">
        <authorList>
            <person name="Muzny D."/>
            <person name="Qin X."/>
            <person name="Deng J."/>
            <person name="Jiang H."/>
            <person name="Liu Y."/>
            <person name="Qu J."/>
            <person name="Song X.-Z."/>
            <person name="Zhang L."/>
            <person name="Thornton R."/>
            <person name="Coyle M."/>
            <person name="Francisco L."/>
            <person name="Jackson L."/>
            <person name="Javaid M."/>
            <person name="Korchina V."/>
            <person name="Kovar C."/>
            <person name="Mata R."/>
            <person name="Mathew T."/>
            <person name="Ngo R."/>
            <person name="Nguyen L."/>
            <person name="Nguyen N."/>
            <person name="Okwuonu G."/>
            <person name="Ongeri F."/>
            <person name="Pham C."/>
            <person name="Simmons D."/>
            <person name="Wilczek-Boney K."/>
            <person name="Hale W."/>
            <person name="Jakkamsetti A."/>
            <person name="Pham P."/>
            <person name="Ruth R."/>
            <person name="San Lucas F."/>
            <person name="Warren J."/>
            <person name="Zhang J."/>
            <person name="Zhao Z."/>
            <person name="Zhou C."/>
            <person name="Zhu D."/>
            <person name="Lee S."/>
            <person name="Bess C."/>
            <person name="Blankenburg K."/>
            <person name="Forbes L."/>
            <person name="Fu Q."/>
            <person name="Gubbala S."/>
            <person name="Hirani K."/>
            <person name="Jayaseelan J.C."/>
            <person name="Lara F."/>
            <person name="Munidasa M."/>
            <person name="Palculict T."/>
            <person name="Patil S."/>
            <person name="Pu L.-L."/>
            <person name="Saada N."/>
            <person name="Tang L."/>
            <person name="Weissenberger G."/>
            <person name="Zhu Y."/>
            <person name="Hemphill L."/>
            <person name="Shang Y."/>
            <person name="Youmans B."/>
            <person name="Ayvaz T."/>
            <person name="Ross M."/>
            <person name="Santibanez J."/>
            <person name="Aqrawi P."/>
            <person name="Gross S."/>
            <person name="Joshi V."/>
            <person name="Fowler G."/>
            <person name="Nazareth L."/>
            <person name="Reid J."/>
            <person name="Worley K."/>
            <person name="Petrosino J."/>
            <person name="Highlander S."/>
            <person name="Gibbs R."/>
        </authorList>
    </citation>
    <scope>NUCLEOTIDE SEQUENCE [LARGE SCALE GENOMIC DNA]</scope>
    <source>
        <strain evidence="8 9">2681</strain>
    </source>
</reference>
<protein>
    <submittedName>
        <fullName evidence="8">Endopeptidase LytF</fullName>
        <ecNumber evidence="8">3.4.-.-</ecNumber>
    </submittedName>
</protein>
<dbReference type="GO" id="GO:0008234">
    <property type="term" value="F:cysteine-type peptidase activity"/>
    <property type="evidence" value="ECO:0007669"/>
    <property type="project" value="UniProtKB-KW"/>
</dbReference>
<dbReference type="InterPro" id="IPR051202">
    <property type="entry name" value="Peptidase_C40"/>
</dbReference>
<dbReference type="SUPFAM" id="SSF54001">
    <property type="entry name" value="Cysteine proteinases"/>
    <property type="match status" value="1"/>
</dbReference>
<organism evidence="8 9">
    <name type="scientific">Sporosarcina newyorkensis 2681</name>
    <dbReference type="NCBI Taxonomy" id="1027292"/>
    <lineage>
        <taxon>Bacteria</taxon>
        <taxon>Bacillati</taxon>
        <taxon>Bacillota</taxon>
        <taxon>Bacilli</taxon>
        <taxon>Bacillales</taxon>
        <taxon>Caryophanaceae</taxon>
        <taxon>Sporosarcina</taxon>
    </lineage>
</organism>
<dbReference type="eggNOG" id="COG0791">
    <property type="taxonomic scope" value="Bacteria"/>
</dbReference>
<keyword evidence="2" id="KW-0645">Protease</keyword>
<evidence type="ECO:0000259" key="7">
    <source>
        <dbReference type="PROSITE" id="PS51935"/>
    </source>
</evidence>
<name>F9DXX6_9BACL</name>
<dbReference type="PANTHER" id="PTHR47053">
    <property type="entry name" value="MUREIN DD-ENDOPEPTIDASE MEPH-RELATED"/>
    <property type="match status" value="1"/>
</dbReference>
<evidence type="ECO:0000313" key="9">
    <source>
        <dbReference type="Proteomes" id="UP000005316"/>
    </source>
</evidence>
<dbReference type="OrthoDB" id="9813368at2"/>
<dbReference type="HOGENOM" id="CLU_071779_0_0_9"/>
<comment type="caution">
    <text evidence="8">The sequence shown here is derived from an EMBL/GenBank/DDBJ whole genome shotgun (WGS) entry which is preliminary data.</text>
</comment>
<feature type="domain" description="SLH" evidence="6">
    <location>
        <begin position="167"/>
        <end position="230"/>
    </location>
</feature>
<evidence type="ECO:0000256" key="4">
    <source>
        <dbReference type="ARBA" id="ARBA00022807"/>
    </source>
</evidence>
<feature type="domain" description="NlpC/P60" evidence="7">
    <location>
        <begin position="28"/>
        <end position="150"/>
    </location>
</feature>
<dbReference type="PROSITE" id="PS51272">
    <property type="entry name" value="SLH"/>
    <property type="match status" value="2"/>
</dbReference>
<dbReference type="InterPro" id="IPR000064">
    <property type="entry name" value="NLP_P60_dom"/>
</dbReference>
<dbReference type="PANTHER" id="PTHR47053:SF1">
    <property type="entry name" value="MUREIN DD-ENDOPEPTIDASE MEPH-RELATED"/>
    <property type="match status" value="1"/>
</dbReference>